<keyword evidence="3 5" id="KW-1133">Transmembrane helix</keyword>
<dbReference type="EMBL" id="ONZF01000002">
    <property type="protein sequence ID" value="SPJ23423.1"/>
    <property type="molecule type" value="Genomic_DNA"/>
</dbReference>
<dbReference type="AlphaFoldDB" id="A0A2R8BTG0"/>
<keyword evidence="2 5" id="KW-0812">Transmembrane</keyword>
<dbReference type="Proteomes" id="UP000244912">
    <property type="component" value="Unassembled WGS sequence"/>
</dbReference>
<evidence type="ECO:0000256" key="1">
    <source>
        <dbReference type="ARBA" id="ARBA00004141"/>
    </source>
</evidence>
<feature type="transmembrane region" description="Helical" evidence="5">
    <location>
        <begin position="196"/>
        <end position="214"/>
    </location>
</feature>
<evidence type="ECO:0000313" key="7">
    <source>
        <dbReference type="EMBL" id="SPJ23423.1"/>
    </source>
</evidence>
<gene>
    <name evidence="7" type="ORF">PAA8504_01234</name>
</gene>
<sequence length="344" mass="35835">MPSILQISLYPLWGLVAVFVLSATAICIAGTRLSYVADELADRTGLGEVIAGALFVGAATSLPGAITSVSTAAQGAPELAIGNALGGLTAQTAFVAVADLVYRRANLEHAAASTVGLAQGVLMVVMLTIPLIASNEGEMLIWRIHPATIVTPVVYIFGLRLLWKIEQDPMWKPVQTDETQEEVSEVDHVEGRMSTLWTQFLILAGITAVAGYAIGEASIGLLDKTEIGAGPIGTIFAAVANSLPELVTAIAAVHAGAVSLAIGNIIGGNSFEVMFLAAADTVYPGSIYERMSQADRTTALIALLMVGVLLLGLLRRERTGPAVIGFESVLVLGLYALSVVLILT</sequence>
<dbReference type="PANTHER" id="PTHR10846">
    <property type="entry name" value="SODIUM/POTASSIUM/CALCIUM EXCHANGER"/>
    <property type="match status" value="1"/>
</dbReference>
<feature type="transmembrane region" description="Helical" evidence="5">
    <location>
        <begin position="320"/>
        <end position="343"/>
    </location>
</feature>
<evidence type="ECO:0000256" key="5">
    <source>
        <dbReference type="SAM" id="Phobius"/>
    </source>
</evidence>
<feature type="transmembrane region" description="Helical" evidence="5">
    <location>
        <begin position="79"/>
        <end position="102"/>
    </location>
</feature>
<evidence type="ECO:0000256" key="2">
    <source>
        <dbReference type="ARBA" id="ARBA00022692"/>
    </source>
</evidence>
<dbReference type="RefSeq" id="WP_108893258.1">
    <property type="nucleotide sequence ID" value="NZ_ONZF01000002.1"/>
</dbReference>
<dbReference type="OrthoDB" id="153124at2"/>
<comment type="subcellular location">
    <subcellularLocation>
        <location evidence="1">Membrane</location>
        <topology evidence="1">Multi-pass membrane protein</topology>
    </subcellularLocation>
</comment>
<keyword evidence="4 5" id="KW-0472">Membrane</keyword>
<reference evidence="7 8" key="1">
    <citation type="submission" date="2018-03" db="EMBL/GenBank/DDBJ databases">
        <authorList>
            <person name="Keele B.F."/>
        </authorList>
    </citation>
    <scope>NUCLEOTIDE SEQUENCE [LARGE SCALE GENOMIC DNA]</scope>
    <source>
        <strain evidence="7 8">CECT 8504</strain>
    </source>
</reference>
<accession>A0A2R8BTG0</accession>
<evidence type="ECO:0000313" key="8">
    <source>
        <dbReference type="Proteomes" id="UP000244912"/>
    </source>
</evidence>
<feature type="transmembrane region" description="Helical" evidence="5">
    <location>
        <begin position="297"/>
        <end position="314"/>
    </location>
</feature>
<feature type="transmembrane region" description="Helical" evidence="5">
    <location>
        <begin position="140"/>
        <end position="163"/>
    </location>
</feature>
<dbReference type="GO" id="GO:0008273">
    <property type="term" value="F:calcium, potassium:sodium antiporter activity"/>
    <property type="evidence" value="ECO:0007669"/>
    <property type="project" value="TreeGrafter"/>
</dbReference>
<name>A0A2R8BTG0_9RHOB</name>
<dbReference type="PANTHER" id="PTHR10846:SF8">
    <property type="entry name" value="INNER MEMBRANE PROTEIN YRBG"/>
    <property type="match status" value="1"/>
</dbReference>
<dbReference type="InterPro" id="IPR044880">
    <property type="entry name" value="NCX_ion-bd_dom_sf"/>
</dbReference>
<dbReference type="Gene3D" id="1.20.1420.30">
    <property type="entry name" value="NCX, central ion-binding region"/>
    <property type="match status" value="2"/>
</dbReference>
<feature type="domain" description="Sodium/calcium exchanger membrane region" evidence="6">
    <location>
        <begin position="200"/>
        <end position="343"/>
    </location>
</feature>
<protein>
    <recommendedName>
        <fullName evidence="6">Sodium/calcium exchanger membrane region domain-containing protein</fullName>
    </recommendedName>
</protein>
<dbReference type="InterPro" id="IPR004837">
    <property type="entry name" value="NaCa_Exmemb"/>
</dbReference>
<dbReference type="GO" id="GO:0005262">
    <property type="term" value="F:calcium channel activity"/>
    <property type="evidence" value="ECO:0007669"/>
    <property type="project" value="TreeGrafter"/>
</dbReference>
<keyword evidence="8" id="KW-1185">Reference proteome</keyword>
<proteinExistence type="predicted"/>
<dbReference type="InterPro" id="IPR004481">
    <property type="entry name" value="K/Na/Ca-exchanger"/>
</dbReference>
<evidence type="ECO:0000259" key="6">
    <source>
        <dbReference type="Pfam" id="PF01699"/>
    </source>
</evidence>
<organism evidence="7 8">
    <name type="scientific">Palleronia abyssalis</name>
    <dbReference type="NCBI Taxonomy" id="1501240"/>
    <lineage>
        <taxon>Bacteria</taxon>
        <taxon>Pseudomonadati</taxon>
        <taxon>Pseudomonadota</taxon>
        <taxon>Alphaproteobacteria</taxon>
        <taxon>Rhodobacterales</taxon>
        <taxon>Roseobacteraceae</taxon>
        <taxon>Palleronia</taxon>
    </lineage>
</organism>
<feature type="transmembrane region" description="Helical" evidence="5">
    <location>
        <begin position="49"/>
        <end position="73"/>
    </location>
</feature>
<evidence type="ECO:0000256" key="3">
    <source>
        <dbReference type="ARBA" id="ARBA00022989"/>
    </source>
</evidence>
<dbReference type="Pfam" id="PF01699">
    <property type="entry name" value="Na_Ca_ex"/>
    <property type="match status" value="2"/>
</dbReference>
<dbReference type="GO" id="GO:0006874">
    <property type="term" value="P:intracellular calcium ion homeostasis"/>
    <property type="evidence" value="ECO:0007669"/>
    <property type="project" value="TreeGrafter"/>
</dbReference>
<feature type="domain" description="Sodium/calcium exchanger membrane region" evidence="6">
    <location>
        <begin position="16"/>
        <end position="129"/>
    </location>
</feature>
<dbReference type="GO" id="GO:0005886">
    <property type="term" value="C:plasma membrane"/>
    <property type="evidence" value="ECO:0007669"/>
    <property type="project" value="TreeGrafter"/>
</dbReference>
<evidence type="ECO:0000256" key="4">
    <source>
        <dbReference type="ARBA" id="ARBA00023136"/>
    </source>
</evidence>
<feature type="transmembrane region" description="Helical" evidence="5">
    <location>
        <begin position="114"/>
        <end position="134"/>
    </location>
</feature>
<feature type="transmembrane region" description="Helical" evidence="5">
    <location>
        <begin position="12"/>
        <end position="37"/>
    </location>
</feature>